<dbReference type="NCBIfam" id="TIGR00021">
    <property type="entry name" value="rpiA"/>
    <property type="match status" value="1"/>
</dbReference>
<dbReference type="CDD" id="cd01398">
    <property type="entry name" value="RPI_A"/>
    <property type="match status" value="1"/>
</dbReference>
<dbReference type="SUPFAM" id="SSF100950">
    <property type="entry name" value="NagB/RpiA/CoA transferase-like"/>
    <property type="match status" value="1"/>
</dbReference>
<evidence type="ECO:0000313" key="7">
    <source>
        <dbReference type="EMBL" id="CAG9856650.1"/>
    </source>
</evidence>
<dbReference type="InterPro" id="IPR004788">
    <property type="entry name" value="Ribose5P_isomerase_type_A"/>
</dbReference>
<dbReference type="PANTHER" id="PTHR11934">
    <property type="entry name" value="RIBOSE-5-PHOSPHATE ISOMERASE"/>
    <property type="match status" value="1"/>
</dbReference>
<dbReference type="NCBIfam" id="NF001924">
    <property type="entry name" value="PRK00702.1"/>
    <property type="match status" value="1"/>
</dbReference>
<dbReference type="GO" id="GO:0009052">
    <property type="term" value="P:pentose-phosphate shunt, non-oxidative branch"/>
    <property type="evidence" value="ECO:0007669"/>
    <property type="project" value="InterPro"/>
</dbReference>
<dbReference type="EC" id="5.3.1.6" evidence="4"/>
<dbReference type="SUPFAM" id="SSF75445">
    <property type="entry name" value="D-ribose-5-phosphate isomerase (RpiA), lid domain"/>
    <property type="match status" value="1"/>
</dbReference>
<protein>
    <recommendedName>
        <fullName evidence="4">ribose-5-phosphate isomerase</fullName>
        <ecNumber evidence="4">5.3.1.6</ecNumber>
    </recommendedName>
    <alternativeName>
        <fullName evidence="6">Phosphoriboisomerase</fullName>
    </alternativeName>
</protein>
<evidence type="ECO:0000313" key="8">
    <source>
        <dbReference type="Proteomes" id="UP001153712"/>
    </source>
</evidence>
<evidence type="ECO:0000256" key="5">
    <source>
        <dbReference type="ARBA" id="ARBA00023235"/>
    </source>
</evidence>
<dbReference type="Proteomes" id="UP001153712">
    <property type="component" value="Chromosome 12"/>
</dbReference>
<keyword evidence="8" id="KW-1185">Reference proteome</keyword>
<proteinExistence type="inferred from homology"/>
<dbReference type="FunFam" id="3.30.70.260:FF:000018">
    <property type="entry name" value="Ribose-5-phosphate isomerase A"/>
    <property type="match status" value="1"/>
</dbReference>
<dbReference type="Gene3D" id="3.30.70.260">
    <property type="match status" value="1"/>
</dbReference>
<dbReference type="EMBL" id="OU900105">
    <property type="protein sequence ID" value="CAG9856650.1"/>
    <property type="molecule type" value="Genomic_DNA"/>
</dbReference>
<dbReference type="GO" id="GO:0005737">
    <property type="term" value="C:cytoplasm"/>
    <property type="evidence" value="ECO:0007669"/>
    <property type="project" value="TreeGrafter"/>
</dbReference>
<keyword evidence="5" id="KW-0413">Isomerase</keyword>
<evidence type="ECO:0000256" key="3">
    <source>
        <dbReference type="ARBA" id="ARBA00008088"/>
    </source>
</evidence>
<dbReference type="OrthoDB" id="1555531at2759"/>
<accession>A0A9N9TKQ6</accession>
<sequence>MVNNLVHLYRQFGVTCRSIMAGLQEAKKLAAYKAVDDHVQDNLIVGVGSGSTAVLAVERMMERVRNEHLNIKCIPTSFQARQLIIQSQLPLTNLEINPEIDVTIDGADEVDENLTCIKGGGACFLQEKIVAYNSKKLVIIADYTKDSVKLGQQWKKGIPLEVDPMAYYTVKTKIEKTMGGEAELRIGKMKAGPVITDGGNFILDWKDFNPESNWEEVNMELLKIPGLFETGLFVDMAVVAYFGMSDGTVKVRTPKNAKDSCDC</sequence>
<dbReference type="AlphaFoldDB" id="A0A9N9TKQ6"/>
<evidence type="ECO:0000256" key="1">
    <source>
        <dbReference type="ARBA" id="ARBA00001713"/>
    </source>
</evidence>
<dbReference type="FunFam" id="3.40.50.1360:FF:000001">
    <property type="entry name" value="Ribose-5-phosphate isomerase A"/>
    <property type="match status" value="1"/>
</dbReference>
<dbReference type="PANTHER" id="PTHR11934:SF0">
    <property type="entry name" value="RIBOSE-5-PHOSPHATE ISOMERASE"/>
    <property type="match status" value="1"/>
</dbReference>
<name>A0A9N9TKQ6_PHYSR</name>
<comment type="similarity">
    <text evidence="3">Belongs to the ribose 5-phosphate isomerase family.</text>
</comment>
<comment type="catalytic activity">
    <reaction evidence="1">
        <text>aldehydo-D-ribose 5-phosphate = D-ribulose 5-phosphate</text>
        <dbReference type="Rhea" id="RHEA:14657"/>
        <dbReference type="ChEBI" id="CHEBI:58121"/>
        <dbReference type="ChEBI" id="CHEBI:58273"/>
        <dbReference type="EC" id="5.3.1.6"/>
    </reaction>
</comment>
<evidence type="ECO:0000256" key="6">
    <source>
        <dbReference type="ARBA" id="ARBA00029734"/>
    </source>
</evidence>
<evidence type="ECO:0000256" key="4">
    <source>
        <dbReference type="ARBA" id="ARBA00011959"/>
    </source>
</evidence>
<dbReference type="Pfam" id="PF06026">
    <property type="entry name" value="Rib_5-P_isom_A"/>
    <property type="match status" value="1"/>
</dbReference>
<reference evidence="7" key="1">
    <citation type="submission" date="2022-01" db="EMBL/GenBank/DDBJ databases">
        <authorList>
            <person name="King R."/>
        </authorList>
    </citation>
    <scope>NUCLEOTIDE SEQUENCE</scope>
</reference>
<gene>
    <name evidence="7" type="ORF">PHYEVI_LOCUS3070</name>
</gene>
<dbReference type="InterPro" id="IPR037171">
    <property type="entry name" value="NagB/RpiA_transferase-like"/>
</dbReference>
<dbReference type="Gene3D" id="3.40.50.1360">
    <property type="match status" value="1"/>
</dbReference>
<dbReference type="GO" id="GO:0004751">
    <property type="term" value="F:ribose-5-phosphate isomerase activity"/>
    <property type="evidence" value="ECO:0007669"/>
    <property type="project" value="UniProtKB-EC"/>
</dbReference>
<organism evidence="7 8">
    <name type="scientific">Phyllotreta striolata</name>
    <name type="common">Striped flea beetle</name>
    <name type="synonym">Crioceris striolata</name>
    <dbReference type="NCBI Taxonomy" id="444603"/>
    <lineage>
        <taxon>Eukaryota</taxon>
        <taxon>Metazoa</taxon>
        <taxon>Ecdysozoa</taxon>
        <taxon>Arthropoda</taxon>
        <taxon>Hexapoda</taxon>
        <taxon>Insecta</taxon>
        <taxon>Pterygota</taxon>
        <taxon>Neoptera</taxon>
        <taxon>Endopterygota</taxon>
        <taxon>Coleoptera</taxon>
        <taxon>Polyphaga</taxon>
        <taxon>Cucujiformia</taxon>
        <taxon>Chrysomeloidea</taxon>
        <taxon>Chrysomelidae</taxon>
        <taxon>Galerucinae</taxon>
        <taxon>Alticini</taxon>
        <taxon>Phyllotreta</taxon>
    </lineage>
</organism>
<comment type="pathway">
    <text evidence="2">Carbohydrate degradation; pentose phosphate pathway; D-ribose 5-phosphate from D-ribulose 5-phosphate (non-oxidative stage): step 1/1.</text>
</comment>
<evidence type="ECO:0000256" key="2">
    <source>
        <dbReference type="ARBA" id="ARBA00004988"/>
    </source>
</evidence>
<dbReference type="GO" id="GO:0006014">
    <property type="term" value="P:D-ribose metabolic process"/>
    <property type="evidence" value="ECO:0007669"/>
    <property type="project" value="TreeGrafter"/>
</dbReference>